<keyword evidence="9" id="KW-1185">Reference proteome</keyword>
<keyword evidence="3" id="KW-0238">DNA-binding</keyword>
<dbReference type="GO" id="GO:0003677">
    <property type="term" value="F:DNA binding"/>
    <property type="evidence" value="ECO:0007669"/>
    <property type="project" value="UniProtKB-KW"/>
</dbReference>
<reference evidence="8" key="1">
    <citation type="submission" date="2023-03" db="EMBL/GenBank/DDBJ databases">
        <title>Lomoglobus Profundus gen. nov., sp. nov., a novel member of the phylum Verrucomicrobia, isolated from deep-marine sediment of South China Sea.</title>
        <authorList>
            <person name="Ahmad T."/>
            <person name="Ishaq S.E."/>
            <person name="Wang F."/>
        </authorList>
    </citation>
    <scope>NUCLEOTIDE SEQUENCE</scope>
    <source>
        <strain evidence="8">LMO-M01</strain>
    </source>
</reference>
<dbReference type="SUPFAM" id="SSF52172">
    <property type="entry name" value="CheY-like"/>
    <property type="match status" value="1"/>
</dbReference>
<dbReference type="PRINTS" id="PR00038">
    <property type="entry name" value="HTHLUXR"/>
</dbReference>
<dbReference type="InterPro" id="IPR016032">
    <property type="entry name" value="Sig_transdc_resp-reg_C-effctor"/>
</dbReference>
<dbReference type="SUPFAM" id="SSF46894">
    <property type="entry name" value="C-terminal effector domain of the bipartite response regulators"/>
    <property type="match status" value="1"/>
</dbReference>
<name>A0AAE9ZTR0_9BACT</name>
<evidence type="ECO:0000256" key="2">
    <source>
        <dbReference type="ARBA" id="ARBA00023015"/>
    </source>
</evidence>
<dbReference type="AlphaFoldDB" id="A0AAE9ZTR0"/>
<feature type="domain" description="HTH luxR-type" evidence="6">
    <location>
        <begin position="148"/>
        <end position="213"/>
    </location>
</feature>
<dbReference type="InterPro" id="IPR058245">
    <property type="entry name" value="NreC/VraR/RcsB-like_REC"/>
</dbReference>
<protein>
    <submittedName>
        <fullName evidence="8">Response regulator transcription factor</fullName>
    </submittedName>
</protein>
<dbReference type="InterPro" id="IPR011006">
    <property type="entry name" value="CheY-like_superfamily"/>
</dbReference>
<feature type="domain" description="Response regulatory" evidence="7">
    <location>
        <begin position="9"/>
        <end position="125"/>
    </location>
</feature>
<proteinExistence type="predicted"/>
<dbReference type="PANTHER" id="PTHR43214">
    <property type="entry name" value="TWO-COMPONENT RESPONSE REGULATOR"/>
    <property type="match status" value="1"/>
</dbReference>
<dbReference type="InterPro" id="IPR000792">
    <property type="entry name" value="Tscrpt_reg_LuxR_C"/>
</dbReference>
<evidence type="ECO:0000313" key="8">
    <source>
        <dbReference type="EMBL" id="WED64111.1"/>
    </source>
</evidence>
<evidence type="ECO:0000256" key="1">
    <source>
        <dbReference type="ARBA" id="ARBA00022553"/>
    </source>
</evidence>
<evidence type="ECO:0000313" key="9">
    <source>
        <dbReference type="Proteomes" id="UP001218638"/>
    </source>
</evidence>
<dbReference type="InterPro" id="IPR001789">
    <property type="entry name" value="Sig_transdc_resp-reg_receiver"/>
</dbReference>
<keyword evidence="2" id="KW-0805">Transcription regulation</keyword>
<dbReference type="PROSITE" id="PS50043">
    <property type="entry name" value="HTH_LUXR_2"/>
    <property type="match status" value="1"/>
</dbReference>
<dbReference type="SMART" id="SM00421">
    <property type="entry name" value="HTH_LUXR"/>
    <property type="match status" value="1"/>
</dbReference>
<evidence type="ECO:0000259" key="7">
    <source>
        <dbReference type="PROSITE" id="PS50110"/>
    </source>
</evidence>
<dbReference type="InterPro" id="IPR039420">
    <property type="entry name" value="WalR-like"/>
</dbReference>
<sequence>MAKTDRKTTLYIAEDHVAIRDLLARHLELTGSFDVVGMAADGEPIVDDCTRLKPDVLLLDLSLPKRTGLEVLRDLRTSNLPTKVMVFSSHNDSAIVREVVEAGALGMVEKTAPFDELETGLIAVAAGRAHFGAAVIQALQQGLQKHAEVKGASALTQREREVLGHVAAGRFNKEIADLLGVSVKTVENHRHNLMSKLDAGNAADLTRIAFKLGLVVHD</sequence>
<evidence type="ECO:0000256" key="3">
    <source>
        <dbReference type="ARBA" id="ARBA00023125"/>
    </source>
</evidence>
<dbReference type="KEGG" id="slom:PXH66_17375"/>
<feature type="modified residue" description="4-aspartylphosphate" evidence="5">
    <location>
        <position position="60"/>
    </location>
</feature>
<gene>
    <name evidence="8" type="ORF">PXH66_17375</name>
</gene>
<evidence type="ECO:0000256" key="5">
    <source>
        <dbReference type="PROSITE-ProRule" id="PRU00169"/>
    </source>
</evidence>
<dbReference type="PROSITE" id="PS50110">
    <property type="entry name" value="RESPONSE_REGULATORY"/>
    <property type="match status" value="1"/>
</dbReference>
<evidence type="ECO:0000259" key="6">
    <source>
        <dbReference type="PROSITE" id="PS50043"/>
    </source>
</evidence>
<dbReference type="Proteomes" id="UP001218638">
    <property type="component" value="Chromosome"/>
</dbReference>
<dbReference type="GO" id="GO:0000160">
    <property type="term" value="P:phosphorelay signal transduction system"/>
    <property type="evidence" value="ECO:0007669"/>
    <property type="project" value="InterPro"/>
</dbReference>
<organism evidence="8 9">
    <name type="scientific">Synoicihabitans lomoniglobus</name>
    <dbReference type="NCBI Taxonomy" id="2909285"/>
    <lineage>
        <taxon>Bacteria</taxon>
        <taxon>Pseudomonadati</taxon>
        <taxon>Verrucomicrobiota</taxon>
        <taxon>Opitutia</taxon>
        <taxon>Opitutales</taxon>
        <taxon>Opitutaceae</taxon>
        <taxon>Synoicihabitans</taxon>
    </lineage>
</organism>
<dbReference type="PANTHER" id="PTHR43214:SF41">
    <property type="entry name" value="NITRATE_NITRITE RESPONSE REGULATOR PROTEIN NARP"/>
    <property type="match status" value="1"/>
</dbReference>
<accession>A0AAE9ZTR0</accession>
<keyword evidence="1 5" id="KW-0597">Phosphoprotein</keyword>
<dbReference type="Pfam" id="PF00196">
    <property type="entry name" value="GerE"/>
    <property type="match status" value="1"/>
</dbReference>
<dbReference type="CDD" id="cd17535">
    <property type="entry name" value="REC_NarL-like"/>
    <property type="match status" value="1"/>
</dbReference>
<dbReference type="Pfam" id="PF00072">
    <property type="entry name" value="Response_reg"/>
    <property type="match status" value="1"/>
</dbReference>
<dbReference type="CDD" id="cd06170">
    <property type="entry name" value="LuxR_C_like"/>
    <property type="match status" value="1"/>
</dbReference>
<evidence type="ECO:0000256" key="4">
    <source>
        <dbReference type="ARBA" id="ARBA00023163"/>
    </source>
</evidence>
<dbReference type="SMART" id="SM00448">
    <property type="entry name" value="REC"/>
    <property type="match status" value="1"/>
</dbReference>
<dbReference type="RefSeq" id="WP_330928016.1">
    <property type="nucleotide sequence ID" value="NZ_CP119075.1"/>
</dbReference>
<keyword evidence="4" id="KW-0804">Transcription</keyword>
<dbReference type="GO" id="GO:0006355">
    <property type="term" value="P:regulation of DNA-templated transcription"/>
    <property type="evidence" value="ECO:0007669"/>
    <property type="project" value="InterPro"/>
</dbReference>
<dbReference type="EMBL" id="CP119075">
    <property type="protein sequence ID" value="WED64111.1"/>
    <property type="molecule type" value="Genomic_DNA"/>
</dbReference>
<dbReference type="Gene3D" id="3.40.50.2300">
    <property type="match status" value="1"/>
</dbReference>
<dbReference type="PROSITE" id="PS00622">
    <property type="entry name" value="HTH_LUXR_1"/>
    <property type="match status" value="1"/>
</dbReference>